<feature type="transmembrane region" description="Helical" evidence="1">
    <location>
        <begin position="170"/>
        <end position="192"/>
    </location>
</feature>
<dbReference type="RefSeq" id="XP_013622953.1">
    <property type="nucleotide sequence ID" value="XM_013767499.1"/>
</dbReference>
<proteinExistence type="predicted"/>
<keyword evidence="1" id="KW-1133">Transmembrane helix</keyword>
<dbReference type="PANTHER" id="PTHR33646">
    <property type="entry name" value="GB|AAF00631.1"/>
    <property type="match status" value="1"/>
</dbReference>
<evidence type="ECO:0000259" key="2">
    <source>
        <dbReference type="Pfam" id="PF20705"/>
    </source>
</evidence>
<reference evidence="3 4" key="1">
    <citation type="journal article" date="2014" name="Genome Biol.">
        <title>Transcriptome and methylome profiling reveals relics of genome dominance in the mesopolyploid Brassica oleracea.</title>
        <authorList>
            <person name="Parkin I.A."/>
            <person name="Koh C."/>
            <person name="Tang H."/>
            <person name="Robinson S.J."/>
            <person name="Kagale S."/>
            <person name="Clarke W.E."/>
            <person name="Town C.D."/>
            <person name="Nixon J."/>
            <person name="Krishnakumar V."/>
            <person name="Bidwell S.L."/>
            <person name="Denoeud F."/>
            <person name="Belcram H."/>
            <person name="Links M.G."/>
            <person name="Just J."/>
            <person name="Clarke C."/>
            <person name="Bender T."/>
            <person name="Huebert T."/>
            <person name="Mason A.S."/>
            <person name="Pires J.C."/>
            <person name="Barker G."/>
            <person name="Moore J."/>
            <person name="Walley P.G."/>
            <person name="Manoli S."/>
            <person name="Batley J."/>
            <person name="Edwards D."/>
            <person name="Nelson M.N."/>
            <person name="Wang X."/>
            <person name="Paterson A.H."/>
            <person name="King G."/>
            <person name="Bancroft I."/>
            <person name="Chalhoub B."/>
            <person name="Sharpe A.G."/>
        </authorList>
    </citation>
    <scope>NUCLEOTIDE SEQUENCE</scope>
    <source>
        <strain evidence="3 4">cv. TO1000</strain>
    </source>
</reference>
<dbReference type="InterPro" id="IPR045883">
    <property type="entry name" value="At4g13530-like"/>
</dbReference>
<keyword evidence="4" id="KW-1185">Reference proteome</keyword>
<dbReference type="KEGG" id="boe:106328951"/>
<dbReference type="STRING" id="109376.A0A0D3B1R6"/>
<name>A0A0D3B1R6_BRAOL</name>
<keyword evidence="1" id="KW-0472">Membrane</keyword>
<sequence>MDLEDWEILPKNPYKDLDHEEDHEAAMKIIRNTENNFDMDYFICPTQDSVGKTELVPTQLIHVPVTWEPVSTVDETDHKKNQDSVPSPRLTFKTEKENEFVDMKIDLPERLTSPMPQNDEKHYALGGEYHDEMGTEVEEGGGLSSKKEVDSDENVKYGEKMNVWKMGLHGIGAICSFGVAAAAATFCVFFLGHNNNIQGCRNKNQNQILRFQIYSDDNKRMNEVVKHATKLNDAISVMKGLPLARAQISFGGYYDAL</sequence>
<dbReference type="Proteomes" id="UP000032141">
    <property type="component" value="Chromosome C3"/>
</dbReference>
<dbReference type="EnsemblPlants" id="Bo3g012980.1">
    <property type="protein sequence ID" value="Bo3g012980.1"/>
    <property type="gene ID" value="Bo3g012980"/>
</dbReference>
<accession>A0A0D3B1R6</accession>
<reference evidence="3" key="2">
    <citation type="submission" date="2015-03" db="UniProtKB">
        <authorList>
            <consortium name="EnsemblPlants"/>
        </authorList>
    </citation>
    <scope>IDENTIFICATION</scope>
</reference>
<evidence type="ECO:0000256" key="1">
    <source>
        <dbReference type="SAM" id="Phobius"/>
    </source>
</evidence>
<dbReference type="HOGENOM" id="CLU_1079074_0_0_1"/>
<dbReference type="eggNOG" id="ENOG502RYG5">
    <property type="taxonomic scope" value="Eukaryota"/>
</dbReference>
<protein>
    <recommendedName>
        <fullName evidence="2">DUF6821 domain-containing protein</fullName>
    </recommendedName>
</protein>
<dbReference type="Pfam" id="PF20705">
    <property type="entry name" value="DUF6821"/>
    <property type="match status" value="1"/>
</dbReference>
<dbReference type="AlphaFoldDB" id="A0A0D3B1R6"/>
<keyword evidence="1" id="KW-0812">Transmembrane</keyword>
<organism evidence="3 4">
    <name type="scientific">Brassica oleracea var. oleracea</name>
    <dbReference type="NCBI Taxonomy" id="109376"/>
    <lineage>
        <taxon>Eukaryota</taxon>
        <taxon>Viridiplantae</taxon>
        <taxon>Streptophyta</taxon>
        <taxon>Embryophyta</taxon>
        <taxon>Tracheophyta</taxon>
        <taxon>Spermatophyta</taxon>
        <taxon>Magnoliopsida</taxon>
        <taxon>eudicotyledons</taxon>
        <taxon>Gunneridae</taxon>
        <taxon>Pentapetalae</taxon>
        <taxon>rosids</taxon>
        <taxon>malvids</taxon>
        <taxon>Brassicales</taxon>
        <taxon>Brassicaceae</taxon>
        <taxon>Brassiceae</taxon>
        <taxon>Brassica</taxon>
    </lineage>
</organism>
<dbReference type="OrthoDB" id="766965at2759"/>
<feature type="domain" description="DUF6821" evidence="2">
    <location>
        <begin position="89"/>
        <end position="257"/>
    </location>
</feature>
<dbReference type="PANTHER" id="PTHR33646:SF19">
    <property type="entry name" value="GB|AAF00631.1"/>
    <property type="match status" value="1"/>
</dbReference>
<dbReference type="InterPro" id="IPR049224">
    <property type="entry name" value="DUF6821"/>
</dbReference>
<dbReference type="Gramene" id="Bo3g012980.1">
    <property type="protein sequence ID" value="Bo3g012980.1"/>
    <property type="gene ID" value="Bo3g012980"/>
</dbReference>
<evidence type="ECO:0000313" key="4">
    <source>
        <dbReference type="Proteomes" id="UP000032141"/>
    </source>
</evidence>
<dbReference type="GeneID" id="106328951"/>
<evidence type="ECO:0000313" key="3">
    <source>
        <dbReference type="EnsemblPlants" id="Bo3g012980.1"/>
    </source>
</evidence>